<dbReference type="PROSITE" id="PS50157">
    <property type="entry name" value="ZINC_FINGER_C2H2_2"/>
    <property type="match status" value="1"/>
</dbReference>
<name>A0A1Y1Z3I3_9PLEO</name>
<proteinExistence type="predicted"/>
<keyword evidence="5" id="KW-1185">Reference proteome</keyword>
<evidence type="ECO:0000313" key="4">
    <source>
        <dbReference type="EMBL" id="ORY04674.1"/>
    </source>
</evidence>
<dbReference type="PANTHER" id="PTHR42031:SF1">
    <property type="entry name" value="KEY LIME PATHOGENICITY PROTEIN"/>
    <property type="match status" value="1"/>
</dbReference>
<evidence type="ECO:0000256" key="2">
    <source>
        <dbReference type="SAM" id="MobiDB-lite"/>
    </source>
</evidence>
<gene>
    <name evidence="4" type="ORF">BCR34DRAFT_604771</name>
</gene>
<dbReference type="STRING" id="1231657.A0A1Y1Z3I3"/>
<dbReference type="GO" id="GO:0008270">
    <property type="term" value="F:zinc ion binding"/>
    <property type="evidence" value="ECO:0007669"/>
    <property type="project" value="UniProtKB-KW"/>
</dbReference>
<organism evidence="4 5">
    <name type="scientific">Clohesyomyces aquaticus</name>
    <dbReference type="NCBI Taxonomy" id="1231657"/>
    <lineage>
        <taxon>Eukaryota</taxon>
        <taxon>Fungi</taxon>
        <taxon>Dikarya</taxon>
        <taxon>Ascomycota</taxon>
        <taxon>Pezizomycotina</taxon>
        <taxon>Dothideomycetes</taxon>
        <taxon>Pleosporomycetidae</taxon>
        <taxon>Pleosporales</taxon>
        <taxon>Lindgomycetaceae</taxon>
        <taxon>Clohesyomyces</taxon>
    </lineage>
</organism>
<dbReference type="Proteomes" id="UP000193144">
    <property type="component" value="Unassembled WGS sequence"/>
</dbReference>
<dbReference type="PROSITE" id="PS00028">
    <property type="entry name" value="ZINC_FINGER_C2H2_1"/>
    <property type="match status" value="1"/>
</dbReference>
<evidence type="ECO:0000259" key="3">
    <source>
        <dbReference type="PROSITE" id="PS50157"/>
    </source>
</evidence>
<feature type="domain" description="C2H2-type" evidence="3">
    <location>
        <begin position="99"/>
        <end position="127"/>
    </location>
</feature>
<dbReference type="AlphaFoldDB" id="A0A1Y1Z3I3"/>
<accession>A0A1Y1Z3I3</accession>
<keyword evidence="1" id="KW-0479">Metal-binding</keyword>
<evidence type="ECO:0000256" key="1">
    <source>
        <dbReference type="PROSITE-ProRule" id="PRU00042"/>
    </source>
</evidence>
<protein>
    <recommendedName>
        <fullName evidence="3">C2H2-type domain-containing protein</fullName>
    </recommendedName>
</protein>
<dbReference type="Pfam" id="PF25438">
    <property type="entry name" value="DUF7896"/>
    <property type="match status" value="1"/>
</dbReference>
<keyword evidence="1" id="KW-0863">Zinc-finger</keyword>
<comment type="caution">
    <text evidence="4">The sequence shown here is derived from an EMBL/GenBank/DDBJ whole genome shotgun (WGS) entry which is preliminary data.</text>
</comment>
<dbReference type="PANTHER" id="PTHR42031">
    <property type="entry name" value="KEY LIME PATHOGENICITY PROTEIN"/>
    <property type="match status" value="1"/>
</dbReference>
<keyword evidence="1" id="KW-0862">Zinc</keyword>
<dbReference type="OrthoDB" id="5377599at2759"/>
<reference evidence="4 5" key="1">
    <citation type="submission" date="2016-07" db="EMBL/GenBank/DDBJ databases">
        <title>Pervasive Adenine N6-methylation of Active Genes in Fungi.</title>
        <authorList>
            <consortium name="DOE Joint Genome Institute"/>
            <person name="Mondo S.J."/>
            <person name="Dannebaum R.O."/>
            <person name="Kuo R.C."/>
            <person name="Labutti K."/>
            <person name="Haridas S."/>
            <person name="Kuo A."/>
            <person name="Salamov A."/>
            <person name="Ahrendt S.R."/>
            <person name="Lipzen A."/>
            <person name="Sullivan W."/>
            <person name="Andreopoulos W.B."/>
            <person name="Clum A."/>
            <person name="Lindquist E."/>
            <person name="Daum C."/>
            <person name="Ramamoorthy G.K."/>
            <person name="Gryganskyi A."/>
            <person name="Culley D."/>
            <person name="Magnuson J.K."/>
            <person name="James T.Y."/>
            <person name="O'Malley M.A."/>
            <person name="Stajich J.E."/>
            <person name="Spatafora J.W."/>
            <person name="Visel A."/>
            <person name="Grigoriev I.V."/>
        </authorList>
    </citation>
    <scope>NUCLEOTIDE SEQUENCE [LARGE SCALE GENOMIC DNA]</scope>
    <source>
        <strain evidence="4 5">CBS 115471</strain>
    </source>
</reference>
<dbReference type="EMBL" id="MCFA01000133">
    <property type="protein sequence ID" value="ORY04674.1"/>
    <property type="molecule type" value="Genomic_DNA"/>
</dbReference>
<dbReference type="InterPro" id="IPR013087">
    <property type="entry name" value="Znf_C2H2_type"/>
</dbReference>
<dbReference type="InterPro" id="IPR057218">
    <property type="entry name" value="DUF7896"/>
</dbReference>
<sequence length="319" mass="35793">MSFGDALQLQGLRGNLLPMPHPTHRETMENSRAQPMYEEDMDGFLDPAMRAPAGRARKEILASDANISTRIPVTTANGATRTAEAIPKQPYTRPRHDKIPCEHCGGKFRGTHELKRHLHRHHRQTKKGWICFDSSEDQKFLSRCKQCHNKKIYRAYYNAAAHLRRYHFHPKNRGRKRVGSGDGIDPPMDVLKANWMREVDILEQPKRYSPDGGSGGGNDPPHGGIHDMLSTKRARGGSGGNNPPMETLTTHYMKDAEFIKANPETNTAMGSTLSDNFPGIPSNSPFDSSSQGIVLNPVCFQTGQRIKYTYIPTEWRGHA</sequence>
<feature type="region of interest" description="Disordered" evidence="2">
    <location>
        <begin position="205"/>
        <end position="241"/>
    </location>
</feature>
<evidence type="ECO:0000313" key="5">
    <source>
        <dbReference type="Proteomes" id="UP000193144"/>
    </source>
</evidence>